<reference evidence="2 3" key="1">
    <citation type="submission" date="2016-07" db="EMBL/GenBank/DDBJ databases">
        <title>Characterization of isolates of Eisenbergiella tayi derived from blood cultures, using whole genome sequencing.</title>
        <authorList>
            <person name="Burdz T."/>
            <person name="Wiebe D."/>
            <person name="Huynh C."/>
            <person name="Bernard K."/>
        </authorList>
    </citation>
    <scope>NUCLEOTIDE SEQUENCE [LARGE SCALE GENOMIC DNA]</scope>
    <source>
        <strain evidence="2 3">NML 110608</strain>
    </source>
</reference>
<evidence type="ECO:0000259" key="1">
    <source>
        <dbReference type="PROSITE" id="PS51819"/>
    </source>
</evidence>
<dbReference type="InterPro" id="IPR029068">
    <property type="entry name" value="Glyas_Bleomycin-R_OHBP_Dase"/>
</dbReference>
<proteinExistence type="predicted"/>
<protein>
    <submittedName>
        <fullName evidence="2">Glyoxalase-like domain protein</fullName>
    </submittedName>
</protein>
<feature type="domain" description="VOC" evidence="1">
    <location>
        <begin position="4"/>
        <end position="119"/>
    </location>
</feature>
<dbReference type="PATRIC" id="fig|1432052.4.peg.4871"/>
<accession>A0A1E3A4A6</accession>
<dbReference type="SUPFAM" id="SSF54593">
    <property type="entry name" value="Glyoxalase/Bleomycin resistance protein/Dihydroxybiphenyl dioxygenase"/>
    <property type="match status" value="1"/>
</dbReference>
<dbReference type="InterPro" id="IPR037523">
    <property type="entry name" value="VOC_core"/>
</dbReference>
<dbReference type="AlphaFoldDB" id="A0A1E3A4A6"/>
<evidence type="ECO:0000313" key="2">
    <source>
        <dbReference type="EMBL" id="ODM03590.1"/>
    </source>
</evidence>
<comment type="caution">
    <text evidence="2">The sequence shown here is derived from an EMBL/GenBank/DDBJ whole genome shotgun (WGS) entry which is preliminary data.</text>
</comment>
<dbReference type="Proteomes" id="UP000094067">
    <property type="component" value="Unassembled WGS sequence"/>
</dbReference>
<dbReference type="RefSeq" id="WP_069154028.1">
    <property type="nucleotide sequence ID" value="NZ_MCGH01000003.1"/>
</dbReference>
<evidence type="ECO:0000313" key="3">
    <source>
        <dbReference type="Proteomes" id="UP000094067"/>
    </source>
</evidence>
<sequence>MITGFYCTNVFSEHAKELIDFYRKVLEIPVIKTDADDSNGVYFGFIENAPTLCIWDCKVFDAQPTGYQSFVFQTDNLELTMESLKKKGVALSEAVRYDWGTYEVRLNDMDGNEIVIMEIVQDFNGIKN</sequence>
<dbReference type="EMBL" id="MCGH01000003">
    <property type="protein sequence ID" value="ODM03590.1"/>
    <property type="molecule type" value="Genomic_DNA"/>
</dbReference>
<dbReference type="Pfam" id="PF00903">
    <property type="entry name" value="Glyoxalase"/>
    <property type="match status" value="1"/>
</dbReference>
<dbReference type="InterPro" id="IPR004360">
    <property type="entry name" value="Glyas_Fos-R_dOase_dom"/>
</dbReference>
<organism evidence="2 3">
    <name type="scientific">Eisenbergiella tayi</name>
    <dbReference type="NCBI Taxonomy" id="1432052"/>
    <lineage>
        <taxon>Bacteria</taxon>
        <taxon>Bacillati</taxon>
        <taxon>Bacillota</taxon>
        <taxon>Clostridia</taxon>
        <taxon>Lachnospirales</taxon>
        <taxon>Lachnospiraceae</taxon>
        <taxon>Eisenbergiella</taxon>
    </lineage>
</organism>
<dbReference type="PROSITE" id="PS51819">
    <property type="entry name" value="VOC"/>
    <property type="match status" value="1"/>
</dbReference>
<gene>
    <name evidence="2" type="ORF">BEI61_04388</name>
</gene>
<dbReference type="Gene3D" id="3.10.180.10">
    <property type="entry name" value="2,3-Dihydroxybiphenyl 1,2-Dioxygenase, domain 1"/>
    <property type="match status" value="1"/>
</dbReference>
<name>A0A1E3A4A6_9FIRM</name>